<feature type="binding site" evidence="7">
    <location>
        <position position="169"/>
    </location>
    <ligand>
        <name>2-oxoglutarate</name>
        <dbReference type="ChEBI" id="CHEBI:16810"/>
    </ligand>
</feature>
<feature type="binding site" evidence="7">
    <location>
        <position position="96"/>
    </location>
    <ligand>
        <name>Fe cation</name>
        <dbReference type="ChEBI" id="CHEBI:24875"/>
    </ligand>
</feature>
<dbReference type="GO" id="GO:0031418">
    <property type="term" value="F:L-ascorbic acid binding"/>
    <property type="evidence" value="ECO:0007669"/>
    <property type="project" value="UniProtKB-KW"/>
</dbReference>
<dbReference type="OrthoDB" id="9812472at2"/>
<evidence type="ECO:0000256" key="5">
    <source>
        <dbReference type="ARBA" id="ARBA00023002"/>
    </source>
</evidence>
<gene>
    <name evidence="9" type="ORF">C8D85_3167</name>
</gene>
<keyword evidence="4 7" id="KW-0223">Dioxygenase</keyword>
<dbReference type="GO" id="GO:0006879">
    <property type="term" value="P:intracellular iron ion homeostasis"/>
    <property type="evidence" value="ECO:0007669"/>
    <property type="project" value="TreeGrafter"/>
</dbReference>
<dbReference type="Gene3D" id="2.60.120.620">
    <property type="entry name" value="q2cbj1_9rhob like domain"/>
    <property type="match status" value="1"/>
</dbReference>
<evidence type="ECO:0000256" key="6">
    <source>
        <dbReference type="ARBA" id="ARBA00023004"/>
    </source>
</evidence>
<name>A0A4R6X7X9_9GAMM</name>
<dbReference type="NCBIfam" id="NF003975">
    <property type="entry name" value="PRK05467.1-4"/>
    <property type="match status" value="1"/>
</dbReference>
<evidence type="ECO:0000313" key="9">
    <source>
        <dbReference type="EMBL" id="TDR06237.1"/>
    </source>
</evidence>
<dbReference type="SUPFAM" id="SSF51197">
    <property type="entry name" value="Clavaminate synthase-like"/>
    <property type="match status" value="1"/>
</dbReference>
<feature type="binding site" evidence="7">
    <location>
        <position position="159"/>
    </location>
    <ligand>
        <name>Fe cation</name>
        <dbReference type="ChEBI" id="CHEBI:24875"/>
    </ligand>
</feature>
<accession>A0A4R6X7X9</accession>
<dbReference type="Pfam" id="PF13640">
    <property type="entry name" value="2OG-FeII_Oxy_3"/>
    <property type="match status" value="1"/>
</dbReference>
<dbReference type="InterPro" id="IPR041097">
    <property type="entry name" value="PKHD_C"/>
</dbReference>
<evidence type="ECO:0000256" key="1">
    <source>
        <dbReference type="ARBA" id="ARBA00001961"/>
    </source>
</evidence>
<dbReference type="InterPro" id="IPR044862">
    <property type="entry name" value="Pro_4_hyd_alph_FE2OG_OXY"/>
</dbReference>
<dbReference type="Pfam" id="PF18331">
    <property type="entry name" value="PKHD_C"/>
    <property type="match status" value="1"/>
</dbReference>
<proteinExistence type="inferred from homology"/>
<dbReference type="SMART" id="SM00702">
    <property type="entry name" value="P4Hc"/>
    <property type="match status" value="1"/>
</dbReference>
<evidence type="ECO:0000259" key="8">
    <source>
        <dbReference type="PROSITE" id="PS51471"/>
    </source>
</evidence>
<evidence type="ECO:0000313" key="10">
    <source>
        <dbReference type="Proteomes" id="UP000295729"/>
    </source>
</evidence>
<organism evidence="9 10">
    <name type="scientific">Marinomonas communis</name>
    <dbReference type="NCBI Taxonomy" id="28254"/>
    <lineage>
        <taxon>Bacteria</taxon>
        <taxon>Pseudomonadati</taxon>
        <taxon>Pseudomonadota</taxon>
        <taxon>Gammaproteobacteria</taxon>
        <taxon>Oceanospirillales</taxon>
        <taxon>Oceanospirillaceae</taxon>
        <taxon>Marinomonas</taxon>
    </lineage>
</organism>
<feature type="domain" description="Fe2OG dioxygenase" evidence="8">
    <location>
        <begin position="78"/>
        <end position="178"/>
    </location>
</feature>
<keyword evidence="5 7" id="KW-0560">Oxidoreductase</keyword>
<comment type="cofactor">
    <cofactor evidence="7">
        <name>Fe(2+)</name>
        <dbReference type="ChEBI" id="CHEBI:29033"/>
    </cofactor>
    <text evidence="7">Binds 1 Fe(2+) ion per subunit.</text>
</comment>
<keyword evidence="3 7" id="KW-0847">Vitamin C</keyword>
<dbReference type="Gene3D" id="4.10.860.20">
    <property type="entry name" value="Rabenosyn, Rab binding domain"/>
    <property type="match status" value="1"/>
</dbReference>
<dbReference type="InterPro" id="IPR006620">
    <property type="entry name" value="Pro_4_hyd_alph"/>
</dbReference>
<dbReference type="GO" id="GO:0006974">
    <property type="term" value="P:DNA damage response"/>
    <property type="evidence" value="ECO:0007669"/>
    <property type="project" value="TreeGrafter"/>
</dbReference>
<keyword evidence="2 7" id="KW-0479">Metal-binding</keyword>
<dbReference type="RefSeq" id="WP_133564542.1">
    <property type="nucleotide sequence ID" value="NZ_SNZA01000006.1"/>
</dbReference>
<dbReference type="PROSITE" id="PS51471">
    <property type="entry name" value="FE2OG_OXY"/>
    <property type="match status" value="1"/>
</dbReference>
<dbReference type="GO" id="GO:0016706">
    <property type="term" value="F:2-oxoglutarate-dependent dioxygenase activity"/>
    <property type="evidence" value="ECO:0007669"/>
    <property type="project" value="UniProtKB-UniRule"/>
</dbReference>
<keyword evidence="10" id="KW-1185">Reference proteome</keyword>
<dbReference type="EMBL" id="SNZA01000006">
    <property type="protein sequence ID" value="TDR06237.1"/>
    <property type="molecule type" value="Genomic_DNA"/>
</dbReference>
<evidence type="ECO:0000256" key="3">
    <source>
        <dbReference type="ARBA" id="ARBA00022896"/>
    </source>
</evidence>
<dbReference type="PANTHER" id="PTHR41536">
    <property type="entry name" value="PKHD-TYPE HYDROXYLASE YBIX"/>
    <property type="match status" value="1"/>
</dbReference>
<sequence>MLLHLKNILTKEQVKEIRQALDQANWQDGKLTAGNASRQQKSNLQLNQEDPLARKLGDFLLHTLSQREDFMGSALPAKIFPPMFNRYEGGGAFGYHVDNAIRQVPNTPVKIRTDLSMTIFLSEPEEYEGGELVIQDTFGTQEVKLPAGDMVLYPSTSLHKVTPVTKGARVSSFFWLQSLVSDNEQRRTLHQLDQSIQGLRKEHGEESEHIQNLIWVYHNLLRQWSQTN</sequence>
<reference evidence="9 10" key="1">
    <citation type="submission" date="2019-03" db="EMBL/GenBank/DDBJ databases">
        <title>Genomic Encyclopedia of Type Strains, Phase IV (KMG-IV): sequencing the most valuable type-strain genomes for metagenomic binning, comparative biology and taxonomic classification.</title>
        <authorList>
            <person name="Goeker M."/>
        </authorList>
    </citation>
    <scope>NUCLEOTIDE SEQUENCE [LARGE SCALE GENOMIC DNA]</scope>
    <source>
        <strain evidence="9 10">DSM 5604</strain>
    </source>
</reference>
<protein>
    <submittedName>
        <fullName evidence="9">PKHD-type hydroxylase</fullName>
    </submittedName>
</protein>
<keyword evidence="6 7" id="KW-0408">Iron</keyword>
<dbReference type="InterPro" id="IPR023550">
    <property type="entry name" value="PKHD_hydroxylase"/>
</dbReference>
<dbReference type="PANTHER" id="PTHR41536:SF1">
    <property type="entry name" value="PKHD-TYPE HYDROXYLASE YBIX"/>
    <property type="match status" value="1"/>
</dbReference>
<dbReference type="InterPro" id="IPR005123">
    <property type="entry name" value="Oxoglu/Fe-dep_dioxygenase_dom"/>
</dbReference>
<dbReference type="AlphaFoldDB" id="A0A4R6X7X9"/>
<comment type="caution">
    <text evidence="9">The sequence shown here is derived from an EMBL/GenBank/DDBJ whole genome shotgun (WGS) entry which is preliminary data.</text>
</comment>
<dbReference type="NCBIfam" id="NF003974">
    <property type="entry name" value="PRK05467.1-3"/>
    <property type="match status" value="1"/>
</dbReference>
<dbReference type="Proteomes" id="UP000295729">
    <property type="component" value="Unassembled WGS sequence"/>
</dbReference>
<evidence type="ECO:0000256" key="2">
    <source>
        <dbReference type="ARBA" id="ARBA00022723"/>
    </source>
</evidence>
<dbReference type="GO" id="GO:0005506">
    <property type="term" value="F:iron ion binding"/>
    <property type="evidence" value="ECO:0007669"/>
    <property type="project" value="UniProtKB-UniRule"/>
</dbReference>
<evidence type="ECO:0000256" key="4">
    <source>
        <dbReference type="ARBA" id="ARBA00022964"/>
    </source>
</evidence>
<feature type="binding site" evidence="7">
    <location>
        <position position="98"/>
    </location>
    <ligand>
        <name>Fe cation</name>
        <dbReference type="ChEBI" id="CHEBI:24875"/>
    </ligand>
</feature>
<evidence type="ECO:0000256" key="7">
    <source>
        <dbReference type="HAMAP-Rule" id="MF_00657"/>
    </source>
</evidence>
<comment type="cofactor">
    <cofactor evidence="1 7">
        <name>L-ascorbate</name>
        <dbReference type="ChEBI" id="CHEBI:38290"/>
    </cofactor>
</comment>
<dbReference type="HAMAP" id="MF_00657">
    <property type="entry name" value="Hydroxyl_YbiX"/>
    <property type="match status" value="1"/>
</dbReference>